<evidence type="ECO:0000313" key="2">
    <source>
        <dbReference type="Proteomes" id="UP000321419"/>
    </source>
</evidence>
<keyword evidence="2" id="KW-1185">Reference proteome</keyword>
<dbReference type="Proteomes" id="UP000321419">
    <property type="component" value="Unassembled WGS sequence"/>
</dbReference>
<evidence type="ECO:0000313" key="1">
    <source>
        <dbReference type="EMBL" id="GEK56903.1"/>
    </source>
</evidence>
<dbReference type="EMBL" id="BJUM01000062">
    <property type="protein sequence ID" value="GEK56903.1"/>
    <property type="molecule type" value="Genomic_DNA"/>
</dbReference>
<reference evidence="1 2" key="1">
    <citation type="submission" date="2019-07" db="EMBL/GenBank/DDBJ databases">
        <title>Whole genome shotgun sequence of Pseudoalteromonas espejiana NBRC 102222.</title>
        <authorList>
            <person name="Hosoyama A."/>
            <person name="Uohara A."/>
            <person name="Ohji S."/>
            <person name="Ichikawa N."/>
        </authorList>
    </citation>
    <scope>NUCLEOTIDE SEQUENCE [LARGE SCALE GENOMIC DNA]</scope>
    <source>
        <strain evidence="1 2">NBRC 102222</strain>
    </source>
</reference>
<dbReference type="AlphaFoldDB" id="A0A510Y133"/>
<gene>
    <name evidence="1" type="ORF">PES01_37480</name>
</gene>
<name>A0A510Y133_9GAMM</name>
<proteinExistence type="predicted"/>
<sequence length="39" mass="4285">MIQLRNKETISAISGGVRMDENGNGCIPPLINFPPFIIK</sequence>
<comment type="caution">
    <text evidence="1">The sequence shown here is derived from an EMBL/GenBank/DDBJ whole genome shotgun (WGS) entry which is preliminary data.</text>
</comment>
<organism evidence="1 2">
    <name type="scientific">Pseudoalteromonas espejiana</name>
    <dbReference type="NCBI Taxonomy" id="28107"/>
    <lineage>
        <taxon>Bacteria</taxon>
        <taxon>Pseudomonadati</taxon>
        <taxon>Pseudomonadota</taxon>
        <taxon>Gammaproteobacteria</taxon>
        <taxon>Alteromonadales</taxon>
        <taxon>Pseudoalteromonadaceae</taxon>
        <taxon>Pseudoalteromonas</taxon>
    </lineage>
</organism>
<protein>
    <submittedName>
        <fullName evidence="1">Uncharacterized protein</fullName>
    </submittedName>
</protein>
<accession>A0A510Y133</accession>